<evidence type="ECO:0000256" key="2">
    <source>
        <dbReference type="SAM" id="SignalP"/>
    </source>
</evidence>
<dbReference type="Pfam" id="PF08450">
    <property type="entry name" value="SGL"/>
    <property type="match status" value="1"/>
</dbReference>
<dbReference type="InterPro" id="IPR051262">
    <property type="entry name" value="SMP-30/CGR1_Lactonase"/>
</dbReference>
<protein>
    <submittedName>
        <fullName evidence="4">SMP-30/gluconolactonase/LRE family protein</fullName>
    </submittedName>
</protein>
<comment type="caution">
    <text evidence="4">The sequence shown here is derived from an EMBL/GenBank/DDBJ whole genome shotgun (WGS) entry which is preliminary data.</text>
</comment>
<dbReference type="Proteomes" id="UP001223016">
    <property type="component" value="Unassembled WGS sequence"/>
</dbReference>
<keyword evidence="2" id="KW-0732">Signal</keyword>
<dbReference type="PANTHER" id="PTHR47572:SF4">
    <property type="entry name" value="LACTONASE DRP35"/>
    <property type="match status" value="1"/>
</dbReference>
<dbReference type="SUPFAM" id="SSF63829">
    <property type="entry name" value="Calcium-dependent phosphotriesterase"/>
    <property type="match status" value="1"/>
</dbReference>
<keyword evidence="1" id="KW-0378">Hydrolase</keyword>
<dbReference type="InterPro" id="IPR013658">
    <property type="entry name" value="SGL"/>
</dbReference>
<dbReference type="RefSeq" id="WP_304575833.1">
    <property type="nucleotide sequence ID" value="NZ_JAUQOO010000022.1"/>
</dbReference>
<dbReference type="EMBL" id="JAUQOO010000022">
    <property type="protein sequence ID" value="MDO7929710.1"/>
    <property type="molecule type" value="Genomic_DNA"/>
</dbReference>
<feature type="signal peptide" evidence="2">
    <location>
        <begin position="1"/>
        <end position="20"/>
    </location>
</feature>
<keyword evidence="5" id="KW-1185">Reference proteome</keyword>
<sequence length="340" mass="36508">MQKSTLVALAIALTSGLSLADNSDTLPTLNYPTQGQQFYATAAAEKDLLTITAQPWFKVTDEAWQLEGPAFDRQGNLLFVEVLGGQVLKVDTQGQLQVVVAKNARGSAGLAIHKDGRLFVAGLGNYVDTGNLTVYDANGKKPEVIIDANKGFLVDDLVFDAHGGFYFTDLKGTSTEPTGGVYYVPADHKSIVPILPNMANANGIALSPDGKRLWVTEFGTGLLHRVELKDAQSIAPFGAVVVYRFHGPSPDSMRVDADGNVYVAQYSQGRVLVLNPNGLPIGQILLPGRETGHFLFSTSMALKPGTREVYLVANDGDRGQGSMIFRARGFAQALPLFSHQ</sequence>
<name>A0ABT9CW88_9PSED</name>
<proteinExistence type="predicted"/>
<accession>A0ABT9CW88</accession>
<feature type="domain" description="SMP-30/Gluconolactonase/LRE-like region" evidence="3">
    <location>
        <begin position="67"/>
        <end position="295"/>
    </location>
</feature>
<evidence type="ECO:0000259" key="3">
    <source>
        <dbReference type="Pfam" id="PF08450"/>
    </source>
</evidence>
<dbReference type="PANTHER" id="PTHR47572">
    <property type="entry name" value="LIPOPROTEIN-RELATED"/>
    <property type="match status" value="1"/>
</dbReference>
<dbReference type="Gene3D" id="2.120.10.30">
    <property type="entry name" value="TolB, C-terminal domain"/>
    <property type="match status" value="1"/>
</dbReference>
<evidence type="ECO:0000313" key="4">
    <source>
        <dbReference type="EMBL" id="MDO7929710.1"/>
    </source>
</evidence>
<organism evidence="4 5">
    <name type="scientific">Pseudomonas serbiensis</name>
    <dbReference type="NCBI Taxonomy" id="3064350"/>
    <lineage>
        <taxon>Bacteria</taxon>
        <taxon>Pseudomonadati</taxon>
        <taxon>Pseudomonadota</taxon>
        <taxon>Gammaproteobacteria</taxon>
        <taxon>Pseudomonadales</taxon>
        <taxon>Pseudomonadaceae</taxon>
        <taxon>Pseudomonas</taxon>
    </lineage>
</organism>
<feature type="chain" id="PRO_5047059625" evidence="2">
    <location>
        <begin position="21"/>
        <end position="340"/>
    </location>
</feature>
<gene>
    <name evidence="4" type="ORF">Q6A51_23320</name>
</gene>
<evidence type="ECO:0000313" key="5">
    <source>
        <dbReference type="Proteomes" id="UP001223016"/>
    </source>
</evidence>
<dbReference type="InterPro" id="IPR011042">
    <property type="entry name" value="6-blade_b-propeller_TolB-like"/>
</dbReference>
<reference evidence="4 5" key="1">
    <citation type="submission" date="2023-07" db="EMBL/GenBank/DDBJ databases">
        <title>Identification of four novel Pseudomonas species associated with bacterial leaf spot of cucurbits.</title>
        <authorList>
            <person name="Fullem K.R."/>
        </authorList>
    </citation>
    <scope>NUCLEOTIDE SEQUENCE [LARGE SCALE GENOMIC DNA]</scope>
    <source>
        <strain evidence="4 5">KFB 138</strain>
    </source>
</reference>
<evidence type="ECO:0000256" key="1">
    <source>
        <dbReference type="ARBA" id="ARBA00022801"/>
    </source>
</evidence>